<dbReference type="PANTHER" id="PTHR43334">
    <property type="entry name" value="ACETATE--COA LIGASE [ADP-FORMING]"/>
    <property type="match status" value="1"/>
</dbReference>
<gene>
    <name evidence="5" type="ORF">S01H4_53188</name>
</gene>
<keyword evidence="1" id="KW-0436">Ligase</keyword>
<dbReference type="SMART" id="SM00881">
    <property type="entry name" value="CoA_binding"/>
    <property type="match status" value="1"/>
</dbReference>
<comment type="caution">
    <text evidence="5">The sequence shown here is derived from an EMBL/GenBank/DDBJ whole genome shotgun (WGS) entry which is preliminary data.</text>
</comment>
<dbReference type="PANTHER" id="PTHR43334:SF1">
    <property type="entry name" value="3-HYDROXYPROPIONATE--COA LIGASE [ADP-FORMING]"/>
    <property type="match status" value="1"/>
</dbReference>
<reference evidence="5" key="1">
    <citation type="journal article" date="2014" name="Front. Microbiol.">
        <title>High frequency of phylogenetically diverse reductive dehalogenase-homologous genes in deep subseafloor sedimentary metagenomes.</title>
        <authorList>
            <person name="Kawai M."/>
            <person name="Futagami T."/>
            <person name="Toyoda A."/>
            <person name="Takaki Y."/>
            <person name="Nishi S."/>
            <person name="Hori S."/>
            <person name="Arai W."/>
            <person name="Tsubouchi T."/>
            <person name="Morono Y."/>
            <person name="Uchiyama I."/>
            <person name="Ito T."/>
            <person name="Fujiyama A."/>
            <person name="Inagaki F."/>
            <person name="Takami H."/>
        </authorList>
    </citation>
    <scope>NUCLEOTIDE SEQUENCE</scope>
    <source>
        <strain evidence="5">Expedition CK06-06</strain>
    </source>
</reference>
<dbReference type="Pfam" id="PF13380">
    <property type="entry name" value="CoA_binding_2"/>
    <property type="match status" value="1"/>
</dbReference>
<sequence length="106" mass="11912">MKDLEHFFNPKSILIIGASRKEFTFNSTILKNLLEIFYRGKIYIVNPNASEILGVKSYAALEELPEIPELAVIVLGKQVVEIVEKLGKFGVKYIAIQSELKTGVMI</sequence>
<evidence type="ECO:0000256" key="1">
    <source>
        <dbReference type="ARBA" id="ARBA00022598"/>
    </source>
</evidence>
<organism evidence="5">
    <name type="scientific">marine sediment metagenome</name>
    <dbReference type="NCBI Taxonomy" id="412755"/>
    <lineage>
        <taxon>unclassified sequences</taxon>
        <taxon>metagenomes</taxon>
        <taxon>ecological metagenomes</taxon>
    </lineage>
</organism>
<evidence type="ECO:0000313" key="5">
    <source>
        <dbReference type="EMBL" id="GAH17320.1"/>
    </source>
</evidence>
<dbReference type="EMBL" id="BART01030460">
    <property type="protein sequence ID" value="GAH17320.1"/>
    <property type="molecule type" value="Genomic_DNA"/>
</dbReference>
<feature type="domain" description="CoA-binding" evidence="4">
    <location>
        <begin position="7"/>
        <end position="101"/>
    </location>
</feature>
<dbReference type="InterPro" id="IPR051538">
    <property type="entry name" value="Acyl-CoA_Synth/Transferase"/>
</dbReference>
<accession>X1EAB5</accession>
<dbReference type="SUPFAM" id="SSF51735">
    <property type="entry name" value="NAD(P)-binding Rossmann-fold domains"/>
    <property type="match status" value="1"/>
</dbReference>
<evidence type="ECO:0000256" key="3">
    <source>
        <dbReference type="ARBA" id="ARBA00022840"/>
    </source>
</evidence>
<dbReference type="Gene3D" id="3.40.50.720">
    <property type="entry name" value="NAD(P)-binding Rossmann-like Domain"/>
    <property type="match status" value="1"/>
</dbReference>
<evidence type="ECO:0000256" key="2">
    <source>
        <dbReference type="ARBA" id="ARBA00022741"/>
    </source>
</evidence>
<feature type="non-terminal residue" evidence="5">
    <location>
        <position position="106"/>
    </location>
</feature>
<protein>
    <recommendedName>
        <fullName evidence="4">CoA-binding domain-containing protein</fullName>
    </recommendedName>
</protein>
<keyword evidence="3" id="KW-0067">ATP-binding</keyword>
<proteinExistence type="predicted"/>
<dbReference type="GO" id="GO:0005524">
    <property type="term" value="F:ATP binding"/>
    <property type="evidence" value="ECO:0007669"/>
    <property type="project" value="UniProtKB-KW"/>
</dbReference>
<evidence type="ECO:0000259" key="4">
    <source>
        <dbReference type="SMART" id="SM00881"/>
    </source>
</evidence>
<dbReference type="AlphaFoldDB" id="X1EAB5"/>
<dbReference type="InterPro" id="IPR003781">
    <property type="entry name" value="CoA-bd"/>
</dbReference>
<name>X1EAB5_9ZZZZ</name>
<dbReference type="GO" id="GO:0016874">
    <property type="term" value="F:ligase activity"/>
    <property type="evidence" value="ECO:0007669"/>
    <property type="project" value="UniProtKB-KW"/>
</dbReference>
<dbReference type="InterPro" id="IPR036291">
    <property type="entry name" value="NAD(P)-bd_dom_sf"/>
</dbReference>
<keyword evidence="2" id="KW-0547">Nucleotide-binding</keyword>